<name>A0ABS4P050_9BACL</name>
<dbReference type="InterPro" id="IPR050727">
    <property type="entry name" value="GH43_arabinanases"/>
</dbReference>
<comment type="pathway">
    <text evidence="1">Glycan metabolism; L-arabinan degradation.</text>
</comment>
<dbReference type="InterPro" id="IPR006710">
    <property type="entry name" value="Glyco_hydro_43"/>
</dbReference>
<reference evidence="6 7" key="1">
    <citation type="submission" date="2021-03" db="EMBL/GenBank/DDBJ databases">
        <title>Genomic Encyclopedia of Type Strains, Phase IV (KMG-IV): sequencing the most valuable type-strain genomes for metagenomic binning, comparative biology and taxonomic classification.</title>
        <authorList>
            <person name="Goeker M."/>
        </authorList>
    </citation>
    <scope>NUCLEOTIDE SEQUENCE [LARGE SCALE GENOMIC DNA]</scope>
    <source>
        <strain evidence="6 7">DSM 101953</strain>
    </source>
</reference>
<evidence type="ECO:0000313" key="6">
    <source>
        <dbReference type="EMBL" id="MBP2114897.1"/>
    </source>
</evidence>
<proteinExistence type="inferred from homology"/>
<dbReference type="RefSeq" id="WP_245368504.1">
    <property type="nucleotide sequence ID" value="NZ_JAGGLV010000021.1"/>
</dbReference>
<keyword evidence="4 5" id="KW-0326">Glycosidase</keyword>
<evidence type="ECO:0000256" key="2">
    <source>
        <dbReference type="ARBA" id="ARBA00009865"/>
    </source>
</evidence>
<evidence type="ECO:0000313" key="7">
    <source>
        <dbReference type="Proteomes" id="UP000773462"/>
    </source>
</evidence>
<keyword evidence="7" id="KW-1185">Reference proteome</keyword>
<evidence type="ECO:0000256" key="3">
    <source>
        <dbReference type="ARBA" id="ARBA00022801"/>
    </source>
</evidence>
<dbReference type="EMBL" id="JAGGLV010000021">
    <property type="protein sequence ID" value="MBP2114897.1"/>
    <property type="molecule type" value="Genomic_DNA"/>
</dbReference>
<dbReference type="PANTHER" id="PTHR43301">
    <property type="entry name" value="ARABINAN ENDO-1,5-ALPHA-L-ARABINOSIDASE"/>
    <property type="match status" value="1"/>
</dbReference>
<comment type="caution">
    <text evidence="6">The sequence shown here is derived from an EMBL/GenBank/DDBJ whole genome shotgun (WGS) entry which is preliminary data.</text>
</comment>
<comment type="similarity">
    <text evidence="2 5">Belongs to the glycosyl hydrolase 43 family.</text>
</comment>
<evidence type="ECO:0000256" key="1">
    <source>
        <dbReference type="ARBA" id="ARBA00004834"/>
    </source>
</evidence>
<keyword evidence="3 5" id="KW-0378">Hydrolase</keyword>
<dbReference type="Proteomes" id="UP000773462">
    <property type="component" value="Unassembled WGS sequence"/>
</dbReference>
<gene>
    <name evidence="6" type="ORF">J2Z70_005081</name>
</gene>
<organism evidence="6 7">
    <name type="scientific">Paenibacillus silagei</name>
    <dbReference type="NCBI Taxonomy" id="1670801"/>
    <lineage>
        <taxon>Bacteria</taxon>
        <taxon>Bacillati</taxon>
        <taxon>Bacillota</taxon>
        <taxon>Bacilli</taxon>
        <taxon>Bacillales</taxon>
        <taxon>Paenibacillaceae</taxon>
        <taxon>Paenibacillus</taxon>
    </lineage>
</organism>
<dbReference type="Pfam" id="PF04616">
    <property type="entry name" value="Glyco_hydro_43"/>
    <property type="match status" value="1"/>
</dbReference>
<dbReference type="PANTHER" id="PTHR43301:SF3">
    <property type="entry name" value="ARABINAN ENDO-1,5-ALPHA-L-ARABINOSIDASE A-RELATED"/>
    <property type="match status" value="1"/>
</dbReference>
<dbReference type="SUPFAM" id="SSF75005">
    <property type="entry name" value="Arabinanase/levansucrase/invertase"/>
    <property type="match status" value="1"/>
</dbReference>
<dbReference type="InterPro" id="IPR023296">
    <property type="entry name" value="Glyco_hydro_beta-prop_sf"/>
</dbReference>
<protein>
    <recommendedName>
        <fullName evidence="8">Glycoside hydrolase</fullName>
    </recommendedName>
</protein>
<dbReference type="Gene3D" id="2.115.10.20">
    <property type="entry name" value="Glycosyl hydrolase domain, family 43"/>
    <property type="match status" value="1"/>
</dbReference>
<accession>A0ABS4P050</accession>
<evidence type="ECO:0008006" key="8">
    <source>
        <dbReference type="Google" id="ProtNLM"/>
    </source>
</evidence>
<sequence length="306" mass="34528">MNHPMRTTTNSELQIRDPYVLPLAGEGQEAGTYYLYGSTDSNIWGPGTGFNAYTGTDLEHWDGPFPVFRPEPDFYAERNFWAPEVYGYGGNYIMFATFRRKDNDLLGTAVLISLHPLGPFIPHSEGPVTPQEWSSLDGTLYVDRQGQPWMVFCHEWQKTGNGEVCAMRLTEDLRSAAGEPVVLFRASEAPWTTPFESKRYANQLNYVTDGPFLFRSSDDDALYLLWASFINNTYALGIARSGSGEITGPWLHQEQALYQQDGGHAMVFRTFSGQLMLAIHTPNQTPDERPVFVELEEQDGEMRVKA</sequence>
<evidence type="ECO:0000256" key="4">
    <source>
        <dbReference type="ARBA" id="ARBA00023295"/>
    </source>
</evidence>
<evidence type="ECO:0000256" key="5">
    <source>
        <dbReference type="RuleBase" id="RU361187"/>
    </source>
</evidence>
<dbReference type="CDD" id="cd08981">
    <property type="entry name" value="GH43_Bt1873-like"/>
    <property type="match status" value="1"/>
</dbReference>